<evidence type="ECO:0000313" key="2">
    <source>
        <dbReference type="Proteomes" id="UP000634660"/>
    </source>
</evidence>
<comment type="caution">
    <text evidence="1">The sequence shown here is derived from an EMBL/GenBank/DDBJ whole genome shotgun (WGS) entry which is preliminary data.</text>
</comment>
<protein>
    <submittedName>
        <fullName evidence="1">Uncharacterized protein</fullName>
    </submittedName>
</protein>
<reference evidence="1" key="1">
    <citation type="journal article" date="2014" name="Int. J. Syst. Evol. Microbiol.">
        <title>Complete genome sequence of Corynebacterium casei LMG S-19264T (=DSM 44701T), isolated from a smear-ripened cheese.</title>
        <authorList>
            <consortium name="US DOE Joint Genome Institute (JGI-PGF)"/>
            <person name="Walter F."/>
            <person name="Albersmeier A."/>
            <person name="Kalinowski J."/>
            <person name="Ruckert C."/>
        </authorList>
    </citation>
    <scope>NUCLEOTIDE SEQUENCE</scope>
    <source>
        <strain evidence="1">JCM 4834</strain>
    </source>
</reference>
<name>A0A918RGZ5_9ACTN</name>
<dbReference type="RefSeq" id="WP_268253320.1">
    <property type="nucleotide sequence ID" value="NZ_BMVX01000048.1"/>
</dbReference>
<reference evidence="1" key="2">
    <citation type="submission" date="2020-09" db="EMBL/GenBank/DDBJ databases">
        <authorList>
            <person name="Sun Q."/>
            <person name="Ohkuma M."/>
        </authorList>
    </citation>
    <scope>NUCLEOTIDE SEQUENCE</scope>
    <source>
        <strain evidence="1">JCM 4834</strain>
    </source>
</reference>
<dbReference type="AlphaFoldDB" id="A0A918RGZ5"/>
<dbReference type="EMBL" id="BMVX01000048">
    <property type="protein sequence ID" value="GGZ98555.1"/>
    <property type="molecule type" value="Genomic_DNA"/>
</dbReference>
<evidence type="ECO:0000313" key="1">
    <source>
        <dbReference type="EMBL" id="GGZ98555.1"/>
    </source>
</evidence>
<accession>A0A918RGZ5</accession>
<gene>
    <name evidence="1" type="ORF">GCM10010371_67750</name>
</gene>
<proteinExistence type="predicted"/>
<sequence length="41" mass="4299">MRPSTDGCADADAEVHRVLTEKVFPGRAAVTTVDAWIAGLA</sequence>
<organism evidence="1 2">
    <name type="scientific">Streptomyces subrutilus</name>
    <dbReference type="NCBI Taxonomy" id="36818"/>
    <lineage>
        <taxon>Bacteria</taxon>
        <taxon>Bacillati</taxon>
        <taxon>Actinomycetota</taxon>
        <taxon>Actinomycetes</taxon>
        <taxon>Kitasatosporales</taxon>
        <taxon>Streptomycetaceae</taxon>
        <taxon>Streptomyces</taxon>
    </lineage>
</organism>
<dbReference type="Proteomes" id="UP000634660">
    <property type="component" value="Unassembled WGS sequence"/>
</dbReference>